<dbReference type="InterPro" id="IPR000873">
    <property type="entry name" value="AMP-dep_synth/lig_dom"/>
</dbReference>
<dbReference type="EMBL" id="VIWW01000001">
    <property type="protein sequence ID" value="TWG03782.1"/>
    <property type="molecule type" value="Genomic_DNA"/>
</dbReference>
<accession>A0A561UWQ4</accession>
<dbReference type="InterPro" id="IPR042099">
    <property type="entry name" value="ANL_N_sf"/>
</dbReference>
<feature type="domain" description="AMP-binding enzyme C-terminal" evidence="3">
    <location>
        <begin position="560"/>
        <end position="636"/>
    </location>
</feature>
<sequence>MLAGCRVPGAGCRVPGAGCRVPGDALTEGRRGHSVTKALSKRLERSFVPHTDPTPATPAPEPAGGAGEPALPASAASAAEVATAAIAARVETALTGPGGPFAVVRAEDGPEAGSLVYADGPRTLREFVETTWAFGDQPFLIAAERSYSYAEFFAAASALACRLSDTYGLRAGDRAVVAMRNHPEWQIAFWAVQLAGLVAVPLNAWWTEDELTYALDDSGPRVLLVDGERMPRVAAWARRSEARVIVFHDEARGAREAREVEVPGGVEWYEDLPAPDPFAAPPEVDIRPEDDATIIYTSGTTGRPKGAVATQLAQAGAARNPRFHAAASALSRGIIPGQGPAPVTLLTFPFFHVAAFTSVYATMSAGGALVLMRKWDAEEALRLIREHRVTQYAGVPATALQLLAEAIQEGDVLESLQMLSTGGAAAPPDLVARLTARYGERIEPRNGYGLTETSGGVMANFGADYRLHPGSVGRPTPTTEVRIADPAGEALPEGEVGELWLRGQALVRGYWQDEAATAQAFTGGWFRTGDLAVVHEGRVSVVDRIKDMVLRGGENVYCIEVEAVLHDHPDVEDAAVLGVAHPVLGEEVAAVVRLRPGAVATTEELRVHVRRSLAAFKVPAHVLVSGEPLPRNATGKLLKRELRGLVEQELRGPVERELRGDGGAGGAGGQGRVIRTR</sequence>
<dbReference type="InterPro" id="IPR020845">
    <property type="entry name" value="AMP-binding_CS"/>
</dbReference>
<feature type="region of interest" description="Disordered" evidence="1">
    <location>
        <begin position="42"/>
        <end position="74"/>
    </location>
</feature>
<dbReference type="PANTHER" id="PTHR43201">
    <property type="entry name" value="ACYL-COA SYNTHETASE"/>
    <property type="match status" value="1"/>
</dbReference>
<feature type="domain" description="AMP-dependent synthetase/ligase" evidence="2">
    <location>
        <begin position="134"/>
        <end position="511"/>
    </location>
</feature>
<dbReference type="InterPro" id="IPR025110">
    <property type="entry name" value="AMP-bd_C"/>
</dbReference>
<evidence type="ECO:0000256" key="1">
    <source>
        <dbReference type="SAM" id="MobiDB-lite"/>
    </source>
</evidence>
<gene>
    <name evidence="4" type="ORF">FHX80_112218</name>
</gene>
<dbReference type="Pfam" id="PF13193">
    <property type="entry name" value="AMP-binding_C"/>
    <property type="match status" value="1"/>
</dbReference>
<dbReference type="InterPro" id="IPR045851">
    <property type="entry name" value="AMP-bd_C_sf"/>
</dbReference>
<dbReference type="GO" id="GO:0006631">
    <property type="term" value="P:fatty acid metabolic process"/>
    <property type="evidence" value="ECO:0007669"/>
    <property type="project" value="TreeGrafter"/>
</dbReference>
<dbReference type="Pfam" id="PF00501">
    <property type="entry name" value="AMP-binding"/>
    <property type="match status" value="1"/>
</dbReference>
<dbReference type="AlphaFoldDB" id="A0A561UWQ4"/>
<dbReference type="OrthoDB" id="9803968at2"/>
<reference evidence="4 5" key="1">
    <citation type="submission" date="2019-06" db="EMBL/GenBank/DDBJ databases">
        <title>Sequencing the genomes of 1000 actinobacteria strains.</title>
        <authorList>
            <person name="Klenk H.-P."/>
        </authorList>
    </citation>
    <scope>NUCLEOTIDE SEQUENCE [LARGE SCALE GENOMIC DNA]</scope>
    <source>
        <strain evidence="4 5">DSM 42059</strain>
    </source>
</reference>
<dbReference type="SUPFAM" id="SSF56801">
    <property type="entry name" value="Acetyl-CoA synthetase-like"/>
    <property type="match status" value="1"/>
</dbReference>
<organism evidence="4 5">
    <name type="scientific">Streptomyces brevispora</name>
    <dbReference type="NCBI Taxonomy" id="887462"/>
    <lineage>
        <taxon>Bacteria</taxon>
        <taxon>Bacillati</taxon>
        <taxon>Actinomycetota</taxon>
        <taxon>Actinomycetes</taxon>
        <taxon>Kitasatosporales</taxon>
        <taxon>Streptomycetaceae</taxon>
        <taxon>Streptomyces</taxon>
    </lineage>
</organism>
<dbReference type="PROSITE" id="PS00455">
    <property type="entry name" value="AMP_BINDING"/>
    <property type="match status" value="1"/>
</dbReference>
<proteinExistence type="predicted"/>
<protein>
    <submittedName>
        <fullName evidence="4">Acyl-CoA synthetase (AMP-forming)/AMP-acid ligase II</fullName>
    </submittedName>
</protein>
<evidence type="ECO:0000313" key="4">
    <source>
        <dbReference type="EMBL" id="TWG03782.1"/>
    </source>
</evidence>
<dbReference type="Gene3D" id="3.40.50.12780">
    <property type="entry name" value="N-terminal domain of ligase-like"/>
    <property type="match status" value="1"/>
</dbReference>
<dbReference type="GO" id="GO:0031956">
    <property type="term" value="F:medium-chain fatty acid-CoA ligase activity"/>
    <property type="evidence" value="ECO:0007669"/>
    <property type="project" value="TreeGrafter"/>
</dbReference>
<name>A0A561UWQ4_9ACTN</name>
<feature type="compositionally biased region" description="Gly residues" evidence="1">
    <location>
        <begin position="661"/>
        <end position="671"/>
    </location>
</feature>
<evidence type="ECO:0000259" key="2">
    <source>
        <dbReference type="Pfam" id="PF00501"/>
    </source>
</evidence>
<dbReference type="Proteomes" id="UP000318186">
    <property type="component" value="Unassembled WGS sequence"/>
</dbReference>
<feature type="region of interest" description="Disordered" evidence="1">
    <location>
        <begin position="653"/>
        <end position="677"/>
    </location>
</feature>
<dbReference type="PANTHER" id="PTHR43201:SF32">
    <property type="entry name" value="2-SUCCINYLBENZOATE--COA LIGASE, CHLOROPLASTIC_PEROXISOMAL"/>
    <property type="match status" value="1"/>
</dbReference>
<dbReference type="Gene3D" id="3.30.300.30">
    <property type="match status" value="1"/>
</dbReference>
<evidence type="ECO:0000313" key="5">
    <source>
        <dbReference type="Proteomes" id="UP000318186"/>
    </source>
</evidence>
<keyword evidence="4" id="KW-0436">Ligase</keyword>
<evidence type="ECO:0000259" key="3">
    <source>
        <dbReference type="Pfam" id="PF13193"/>
    </source>
</evidence>
<comment type="caution">
    <text evidence="4">The sequence shown here is derived from an EMBL/GenBank/DDBJ whole genome shotgun (WGS) entry which is preliminary data.</text>
</comment>